<evidence type="ECO:0000256" key="2">
    <source>
        <dbReference type="RuleBase" id="RU362119"/>
    </source>
</evidence>
<dbReference type="PANTHER" id="PTHR11575:SF24">
    <property type="entry name" value="5'-NUCLEOTIDASE"/>
    <property type="match status" value="1"/>
</dbReference>
<dbReference type="EMBL" id="CADCTI010000036">
    <property type="protein sequence ID" value="CAA9217177.1"/>
    <property type="molecule type" value="Genomic_DNA"/>
</dbReference>
<dbReference type="EC" id="3.1.3.5" evidence="5"/>
<feature type="signal peptide" evidence="2">
    <location>
        <begin position="1"/>
        <end position="32"/>
    </location>
</feature>
<keyword evidence="1 2" id="KW-0732">Signal</keyword>
<dbReference type="GO" id="GO:0008253">
    <property type="term" value="F:5'-nucleotidase activity"/>
    <property type="evidence" value="ECO:0007669"/>
    <property type="project" value="UniProtKB-EC"/>
</dbReference>
<organism evidence="5">
    <name type="scientific">uncultured Blastococcus sp</name>
    <dbReference type="NCBI Taxonomy" id="217144"/>
    <lineage>
        <taxon>Bacteria</taxon>
        <taxon>Bacillati</taxon>
        <taxon>Actinomycetota</taxon>
        <taxon>Actinomycetes</taxon>
        <taxon>Geodermatophilales</taxon>
        <taxon>Geodermatophilaceae</taxon>
        <taxon>Blastococcus</taxon>
        <taxon>environmental samples</taxon>
    </lineage>
</organism>
<dbReference type="GO" id="GO:0009166">
    <property type="term" value="P:nucleotide catabolic process"/>
    <property type="evidence" value="ECO:0007669"/>
    <property type="project" value="InterPro"/>
</dbReference>
<feature type="chain" id="PRO_5027162941" evidence="2">
    <location>
        <begin position="33"/>
        <end position="625"/>
    </location>
</feature>
<dbReference type="GO" id="GO:0008768">
    <property type="term" value="F:UDP-sugar diphosphatase activity"/>
    <property type="evidence" value="ECO:0007669"/>
    <property type="project" value="TreeGrafter"/>
</dbReference>
<dbReference type="SUPFAM" id="SSF55816">
    <property type="entry name" value="5'-nucleotidase (syn. UDP-sugar hydrolase), C-terminal domain"/>
    <property type="match status" value="1"/>
</dbReference>
<evidence type="ECO:0000256" key="1">
    <source>
        <dbReference type="ARBA" id="ARBA00022729"/>
    </source>
</evidence>
<dbReference type="Pfam" id="PF00149">
    <property type="entry name" value="Metallophos"/>
    <property type="match status" value="1"/>
</dbReference>
<dbReference type="GO" id="GO:0000166">
    <property type="term" value="F:nucleotide binding"/>
    <property type="evidence" value="ECO:0007669"/>
    <property type="project" value="UniProtKB-KW"/>
</dbReference>
<comment type="similarity">
    <text evidence="2">Belongs to the 5'-nucleotidase family.</text>
</comment>
<sequence length="625" mass="64384">MKSLTARRVLAAGIGAATLASVVVVGATSAGAAPEQTPPGQEPVPLQLLALNDFHGQLEPPTGSSSRLIGYPNTRENTVATPTAPAKTTGFGGVEYFASQLRALEATAKDPNTLTVAAGDLIGASPLLSAAFHDEPTIDALNRIGLDYASVGNHEFDEGPAELLRIQNGGCHPVDGCSDPSMPYEGADFQYLSANAFVEKTGETVLPPYAVKTVQGVKVGFIGMTLEGTPSVVTPSGVAGLSFEDEADTANYWAGELQKQGVETIVVLMHEGGAQSGPTATQTVDTCQGMGGPVTGIVPRMTEAIDVVITGHSHAAYNCREVNGTWVPSSTTNAGQLVTSAANVGKVVTDIDMTLDKKTGHVLNATADNVPVEKAAGADAEMTELIAYWRRLLGPVASEIVGEAAETLTRFNGGRLEFLDAGGTVLRTATGDSSLGDLIADGQLAATTPGSVASLMNPGGVRADIGAGEITFEEAFSVQPFGNYLSQITLTDAQIQCVLEQQFTFANGPVVLQPGSLTYSVSRTGRAGAPATAAAPNAPCGGSVVPDDSVQIGGVAITKDTATEYRFTVNNFLADGGDGFTILRQGTLRQDVLDPEDDLAAFVEYLGSFTAPTTAPAPGRIAQVN</sequence>
<dbReference type="Pfam" id="PF02872">
    <property type="entry name" value="5_nucleotid_C"/>
    <property type="match status" value="1"/>
</dbReference>
<dbReference type="GO" id="GO:0030288">
    <property type="term" value="C:outer membrane-bounded periplasmic space"/>
    <property type="evidence" value="ECO:0007669"/>
    <property type="project" value="TreeGrafter"/>
</dbReference>
<dbReference type="InterPro" id="IPR004843">
    <property type="entry name" value="Calcineurin-like_PHP"/>
</dbReference>
<proteinExistence type="inferred from homology"/>
<dbReference type="InterPro" id="IPR029052">
    <property type="entry name" value="Metallo-depent_PP-like"/>
</dbReference>
<dbReference type="AlphaFoldDB" id="A0A6J4H7T4"/>
<dbReference type="InterPro" id="IPR008334">
    <property type="entry name" value="5'-Nucleotdase_C"/>
</dbReference>
<keyword evidence="2" id="KW-0547">Nucleotide-binding</keyword>
<dbReference type="Gene3D" id="3.60.21.10">
    <property type="match status" value="1"/>
</dbReference>
<protein>
    <submittedName>
        <fullName evidence="5">5'-nucleotidase</fullName>
        <ecNumber evidence="5">3.1.3.5</ecNumber>
    </submittedName>
</protein>
<dbReference type="PANTHER" id="PTHR11575">
    <property type="entry name" value="5'-NUCLEOTIDASE-RELATED"/>
    <property type="match status" value="1"/>
</dbReference>
<gene>
    <name evidence="5" type="ORF">AVDCRST_MAG57-360</name>
</gene>
<dbReference type="Gene3D" id="3.90.780.10">
    <property type="entry name" value="5'-Nucleotidase, C-terminal domain"/>
    <property type="match status" value="1"/>
</dbReference>
<reference evidence="5" key="1">
    <citation type="submission" date="2020-02" db="EMBL/GenBank/DDBJ databases">
        <authorList>
            <person name="Meier V. D."/>
        </authorList>
    </citation>
    <scope>NUCLEOTIDE SEQUENCE</scope>
    <source>
        <strain evidence="5">AVDCRST_MAG57</strain>
    </source>
</reference>
<evidence type="ECO:0000259" key="3">
    <source>
        <dbReference type="Pfam" id="PF00149"/>
    </source>
</evidence>
<evidence type="ECO:0000313" key="5">
    <source>
        <dbReference type="EMBL" id="CAA9217177.1"/>
    </source>
</evidence>
<evidence type="ECO:0000259" key="4">
    <source>
        <dbReference type="Pfam" id="PF02872"/>
    </source>
</evidence>
<dbReference type="PRINTS" id="PR01607">
    <property type="entry name" value="APYRASEFAMLY"/>
</dbReference>
<feature type="domain" description="Calcineurin-like phosphoesterase" evidence="3">
    <location>
        <begin position="48"/>
        <end position="315"/>
    </location>
</feature>
<feature type="domain" description="5'-Nucleotidase C-terminal" evidence="4">
    <location>
        <begin position="426"/>
        <end position="583"/>
    </location>
</feature>
<dbReference type="SUPFAM" id="SSF56300">
    <property type="entry name" value="Metallo-dependent phosphatases"/>
    <property type="match status" value="1"/>
</dbReference>
<name>A0A6J4H7T4_9ACTN</name>
<keyword evidence="2 5" id="KW-0378">Hydrolase</keyword>
<dbReference type="InterPro" id="IPR036907">
    <property type="entry name" value="5'-Nucleotdase_C_sf"/>
</dbReference>
<accession>A0A6J4H7T4</accession>
<dbReference type="InterPro" id="IPR006179">
    <property type="entry name" value="5_nucleotidase/apyrase"/>
</dbReference>